<keyword evidence="3" id="KW-1185">Reference proteome</keyword>
<feature type="compositionally biased region" description="Polar residues" evidence="1">
    <location>
        <begin position="199"/>
        <end position="216"/>
    </location>
</feature>
<dbReference type="EMBL" id="JAULSY010000127">
    <property type="protein sequence ID" value="KAK0663893.1"/>
    <property type="molecule type" value="Genomic_DNA"/>
</dbReference>
<evidence type="ECO:0000313" key="2">
    <source>
        <dbReference type="EMBL" id="KAK0663893.1"/>
    </source>
</evidence>
<dbReference type="AlphaFoldDB" id="A0AA40D815"/>
<sequence length="440" mass="48710">MEQTSQWIQSDHDQLHGGRFGHEQPSQPQHRLSTSSHEWAYGQSLSNNLDYHDPNLHRRISNPADLSSYQQSITDDRLPSPTCSHLGTSFDQDPLAFEGRWARNSPISPPVPYGDIACTLSSANNIQTSPIILSPGDNDHWTYQPFPMSQYHVSLSQPDSPLVATNFDPSHAADEAYFASNTISDIPSSVRQGIHTRVHSSPTIHVDIETTSTQRQRNVDRASGSGVQGIIKASGKGQLPSPSTRAKSASQAKGSKMTSSVISSTIQPQRQPSLSGPGLRTAPRRVKRITDEALPKPGESLEDQRARENHNQVEKEYRNRLHKGFEELLEALYALPVEELVTGRRNDGAVVGEEGDHDDEKEHMAIIGALLYERTGLGLPTSRRVGGKGKRKHRRISKAEVLHYTCRVLKSMGDGNQKLKEEVEHLKSLHDISTQSMGSR</sequence>
<dbReference type="Gene3D" id="4.10.280.10">
    <property type="entry name" value="Helix-loop-helix DNA-binding domain"/>
    <property type="match status" value="1"/>
</dbReference>
<dbReference type="Proteomes" id="UP001174997">
    <property type="component" value="Unassembled WGS sequence"/>
</dbReference>
<feature type="compositionally biased region" description="Basic and acidic residues" evidence="1">
    <location>
        <begin position="10"/>
        <end position="22"/>
    </location>
</feature>
<organism evidence="2 3">
    <name type="scientific">Cercophora samala</name>
    <dbReference type="NCBI Taxonomy" id="330535"/>
    <lineage>
        <taxon>Eukaryota</taxon>
        <taxon>Fungi</taxon>
        <taxon>Dikarya</taxon>
        <taxon>Ascomycota</taxon>
        <taxon>Pezizomycotina</taxon>
        <taxon>Sordariomycetes</taxon>
        <taxon>Sordariomycetidae</taxon>
        <taxon>Sordariales</taxon>
        <taxon>Lasiosphaeriaceae</taxon>
        <taxon>Cercophora</taxon>
    </lineage>
</organism>
<dbReference type="SUPFAM" id="SSF47459">
    <property type="entry name" value="HLH, helix-loop-helix DNA-binding domain"/>
    <property type="match status" value="1"/>
</dbReference>
<comment type="caution">
    <text evidence="2">The sequence shown here is derived from an EMBL/GenBank/DDBJ whole genome shotgun (WGS) entry which is preliminary data.</text>
</comment>
<evidence type="ECO:0000313" key="3">
    <source>
        <dbReference type="Proteomes" id="UP001174997"/>
    </source>
</evidence>
<gene>
    <name evidence="2" type="ORF">QBC41DRAFT_23443</name>
</gene>
<accession>A0AA40D815</accession>
<dbReference type="GO" id="GO:0046983">
    <property type="term" value="F:protein dimerization activity"/>
    <property type="evidence" value="ECO:0007669"/>
    <property type="project" value="InterPro"/>
</dbReference>
<feature type="region of interest" description="Disordered" evidence="1">
    <location>
        <begin position="198"/>
        <end position="309"/>
    </location>
</feature>
<reference evidence="2" key="1">
    <citation type="submission" date="2023-06" db="EMBL/GenBank/DDBJ databases">
        <title>Genome-scale phylogeny and comparative genomics of the fungal order Sordariales.</title>
        <authorList>
            <consortium name="Lawrence Berkeley National Laboratory"/>
            <person name="Hensen N."/>
            <person name="Bonometti L."/>
            <person name="Westerberg I."/>
            <person name="Brannstrom I.O."/>
            <person name="Guillou S."/>
            <person name="Cros-Aarteil S."/>
            <person name="Calhoun S."/>
            <person name="Haridas S."/>
            <person name="Kuo A."/>
            <person name="Mondo S."/>
            <person name="Pangilinan J."/>
            <person name="Riley R."/>
            <person name="Labutti K."/>
            <person name="Andreopoulos B."/>
            <person name="Lipzen A."/>
            <person name="Chen C."/>
            <person name="Yanf M."/>
            <person name="Daum C."/>
            <person name="Ng V."/>
            <person name="Clum A."/>
            <person name="Steindorff A."/>
            <person name="Ohm R."/>
            <person name="Martin F."/>
            <person name="Silar P."/>
            <person name="Natvig D."/>
            <person name="Lalanne C."/>
            <person name="Gautier V."/>
            <person name="Ament-Velasquez S.L."/>
            <person name="Kruys A."/>
            <person name="Hutchinson M.I."/>
            <person name="Powell A.J."/>
            <person name="Barry K."/>
            <person name="Miller A.N."/>
            <person name="Grigoriev I.V."/>
            <person name="Debuchy R."/>
            <person name="Gladieux P."/>
            <person name="Thoren M.H."/>
            <person name="Johannesson H."/>
        </authorList>
    </citation>
    <scope>NUCLEOTIDE SEQUENCE</scope>
    <source>
        <strain evidence="2">CBS 307.81</strain>
    </source>
</reference>
<evidence type="ECO:0008006" key="4">
    <source>
        <dbReference type="Google" id="ProtNLM"/>
    </source>
</evidence>
<protein>
    <recommendedName>
        <fullName evidence="4">BHLH domain-containing protein</fullName>
    </recommendedName>
</protein>
<feature type="compositionally biased region" description="Polar residues" evidence="1">
    <location>
        <begin position="240"/>
        <end position="274"/>
    </location>
</feature>
<evidence type="ECO:0000256" key="1">
    <source>
        <dbReference type="SAM" id="MobiDB-lite"/>
    </source>
</evidence>
<dbReference type="InterPro" id="IPR036638">
    <property type="entry name" value="HLH_DNA-bd_sf"/>
</dbReference>
<name>A0AA40D815_9PEZI</name>
<feature type="region of interest" description="Disordered" evidence="1">
    <location>
        <begin position="1"/>
        <end position="36"/>
    </location>
</feature>
<proteinExistence type="predicted"/>
<feature type="compositionally biased region" description="Polar residues" evidence="1">
    <location>
        <begin position="24"/>
        <end position="36"/>
    </location>
</feature>